<dbReference type="OrthoDB" id="1488841at2"/>
<dbReference type="InterPro" id="IPR008969">
    <property type="entry name" value="CarboxyPept-like_regulatory"/>
</dbReference>
<dbReference type="InterPro" id="IPR011659">
    <property type="entry name" value="WD40"/>
</dbReference>
<dbReference type="InterPro" id="IPR036737">
    <property type="entry name" value="OmpA-like_sf"/>
</dbReference>
<dbReference type="InterPro" id="IPR019734">
    <property type="entry name" value="TPR_rpt"/>
</dbReference>
<feature type="domain" description="OmpA-like" evidence="6">
    <location>
        <begin position="506"/>
        <end position="655"/>
    </location>
</feature>
<evidence type="ECO:0000256" key="3">
    <source>
        <dbReference type="ARBA" id="ARBA00023237"/>
    </source>
</evidence>
<keyword evidence="8" id="KW-1185">Reference proteome</keyword>
<comment type="subcellular location">
    <subcellularLocation>
        <location evidence="1">Cell outer membrane</location>
    </subcellularLocation>
</comment>
<dbReference type="AlphaFoldDB" id="A0A098C0R4"/>
<dbReference type="Pfam" id="PF00691">
    <property type="entry name" value="OmpA"/>
    <property type="match status" value="1"/>
</dbReference>
<feature type="repeat" description="TPR" evidence="4">
    <location>
        <begin position="94"/>
        <end position="127"/>
    </location>
</feature>
<dbReference type="HOGENOM" id="CLU_014978_0_0_10"/>
<dbReference type="Gene3D" id="2.120.10.30">
    <property type="entry name" value="TolB, C-terminal domain"/>
    <property type="match status" value="1"/>
</dbReference>
<dbReference type="SUPFAM" id="SSF48452">
    <property type="entry name" value="TPR-like"/>
    <property type="match status" value="1"/>
</dbReference>
<reference evidence="7 8" key="1">
    <citation type="submission" date="2014-08" db="EMBL/GenBank/DDBJ databases">
        <authorList>
            <person name="Wibberg D."/>
        </authorList>
    </citation>
    <scope>NUCLEOTIDE SEQUENCE [LARGE SCALE GENOMIC DNA]</scope>
    <source>
        <strain evidence="8">ING2-E5B</strain>
    </source>
</reference>
<evidence type="ECO:0000313" key="7">
    <source>
        <dbReference type="EMBL" id="CEA16524.1"/>
    </source>
</evidence>
<dbReference type="PROSITE" id="PS50005">
    <property type="entry name" value="TPR"/>
    <property type="match status" value="1"/>
</dbReference>
<name>A0A098C0R4_9BACT</name>
<dbReference type="Gene3D" id="3.30.1330.60">
    <property type="entry name" value="OmpA-like domain"/>
    <property type="match status" value="1"/>
</dbReference>
<evidence type="ECO:0000256" key="1">
    <source>
        <dbReference type="ARBA" id="ARBA00004442"/>
    </source>
</evidence>
<dbReference type="PATRIC" id="fig|1562970.3.peg.1765"/>
<dbReference type="Gene3D" id="1.25.40.10">
    <property type="entry name" value="Tetratricopeptide repeat domain"/>
    <property type="match status" value="1"/>
</dbReference>
<dbReference type="InterPro" id="IPR006664">
    <property type="entry name" value="OMP_bac"/>
</dbReference>
<dbReference type="InterPro" id="IPR011042">
    <property type="entry name" value="6-blade_b-propeller_TolB-like"/>
</dbReference>
<dbReference type="SUPFAM" id="SSF103088">
    <property type="entry name" value="OmpA-like"/>
    <property type="match status" value="1"/>
</dbReference>
<dbReference type="Proteomes" id="UP000032417">
    <property type="component" value="Chromosome 1"/>
</dbReference>
<gene>
    <name evidence="7" type="ORF">ING2E5B_1780</name>
</gene>
<keyword evidence="2 5" id="KW-0472">Membrane</keyword>
<dbReference type="PROSITE" id="PS51123">
    <property type="entry name" value="OMPA_2"/>
    <property type="match status" value="1"/>
</dbReference>
<evidence type="ECO:0000256" key="4">
    <source>
        <dbReference type="PROSITE-ProRule" id="PRU00339"/>
    </source>
</evidence>
<dbReference type="PRINTS" id="PR01021">
    <property type="entry name" value="OMPADOMAIN"/>
</dbReference>
<proteinExistence type="predicted"/>
<dbReference type="EMBL" id="LN515532">
    <property type="protein sequence ID" value="CEA16524.1"/>
    <property type="molecule type" value="Genomic_DNA"/>
</dbReference>
<dbReference type="PANTHER" id="PTHR30329:SF21">
    <property type="entry name" value="LIPOPROTEIN YIAD-RELATED"/>
    <property type="match status" value="1"/>
</dbReference>
<dbReference type="SUPFAM" id="SSF82171">
    <property type="entry name" value="DPP6 N-terminal domain-like"/>
    <property type="match status" value="1"/>
</dbReference>
<evidence type="ECO:0000259" key="6">
    <source>
        <dbReference type="PROSITE" id="PS51123"/>
    </source>
</evidence>
<organism evidence="7 8">
    <name type="scientific">Fermentimonas caenicola</name>
    <dbReference type="NCBI Taxonomy" id="1562970"/>
    <lineage>
        <taxon>Bacteria</taxon>
        <taxon>Pseudomonadati</taxon>
        <taxon>Bacteroidota</taxon>
        <taxon>Bacteroidia</taxon>
        <taxon>Bacteroidales</taxon>
        <taxon>Dysgonomonadaceae</taxon>
        <taxon>Fermentimonas</taxon>
    </lineage>
</organism>
<dbReference type="PANTHER" id="PTHR30329">
    <property type="entry name" value="STATOR ELEMENT OF FLAGELLAR MOTOR COMPLEX"/>
    <property type="match status" value="1"/>
</dbReference>
<dbReference type="InterPro" id="IPR006665">
    <property type="entry name" value="OmpA-like"/>
</dbReference>
<dbReference type="GO" id="GO:0009279">
    <property type="term" value="C:cell outer membrane"/>
    <property type="evidence" value="ECO:0007669"/>
    <property type="project" value="UniProtKB-SubCell"/>
</dbReference>
<dbReference type="InterPro" id="IPR050330">
    <property type="entry name" value="Bact_OuterMem_StrucFunc"/>
</dbReference>
<dbReference type="Pfam" id="PF13432">
    <property type="entry name" value="TPR_16"/>
    <property type="match status" value="1"/>
</dbReference>
<evidence type="ECO:0000313" key="8">
    <source>
        <dbReference type="Proteomes" id="UP000032417"/>
    </source>
</evidence>
<dbReference type="Pfam" id="PF13620">
    <property type="entry name" value="CarboxypepD_reg"/>
    <property type="match status" value="1"/>
</dbReference>
<dbReference type="SUPFAM" id="SSF49464">
    <property type="entry name" value="Carboxypeptidase regulatory domain-like"/>
    <property type="match status" value="1"/>
</dbReference>
<dbReference type="KEGG" id="pbt:ING2E5B_1780"/>
<protein>
    <recommendedName>
        <fullName evidence="6">OmpA-like domain-containing protein</fullName>
    </recommendedName>
</protein>
<evidence type="ECO:0000256" key="2">
    <source>
        <dbReference type="ARBA" id="ARBA00023136"/>
    </source>
</evidence>
<keyword evidence="4" id="KW-0802">TPR repeat</keyword>
<keyword evidence="3" id="KW-0998">Cell outer membrane</keyword>
<sequence length="655" mass="74671">MKYYLSYALILVFALLQLSCKQVKLSDARDQYVNGLYYKASESYRKLYSESHGKNEAIRGIISFEMAESYRKLGRSARALSAYRSAIRYKYPDTLMYLHYAKMLHKEGEYELAIEAYDEFLKLSPGNILGINGKKGVEQAKEWKENPKRYKIEKLDVFNSGGSEYSPFLSQNGEVIYFTSSGKEATGEEKNPVTGTKYSDLFISRKNYRGEWQKHELLNPDINSAFDESTPSITKDGRYLFYTASSSDREQLARPEIYISRRINGIWTKGVPFEINNIDSTAIFAHPSISPSGRYLYFVSDMRGGYGGKDIWRARLSSSFKVDTVENMGPIINSSGDELYPYVRDDNSIYFSSDGHPGMGGLDIFEAYYNDKMNEWIVENIKSPINSSQDDFGITFEPKVEKGYFSSNRNDVRGYHHIYSFEYLPARIIIEGFAVDQDDEFISGATVSVVGSDGFQSNFITSSEGVYKFEAEKDKTYLLMASADGFLNQKKMLHTANLESDTTYYVDFEMIPYNKPVILDNVFYDLNSAKLRPESKSALDELIALLNEHPEISIELTAHTDRLGDEGYNINLSANRAKSVVDYLVQNGIDQYRLKAKGCGKSAPKVINRIIAETYDFLKTGDILNEEFIGRLTPEQQKISDQLNRRTEFRVLNPE</sequence>
<dbReference type="Gene3D" id="2.60.40.1120">
    <property type="entry name" value="Carboxypeptidase-like, regulatory domain"/>
    <property type="match status" value="1"/>
</dbReference>
<dbReference type="STRING" id="1562970.ING2E5B_1780"/>
<dbReference type="CDD" id="cd07185">
    <property type="entry name" value="OmpA_C-like"/>
    <property type="match status" value="1"/>
</dbReference>
<dbReference type="Pfam" id="PF07676">
    <property type="entry name" value="PD40"/>
    <property type="match status" value="4"/>
</dbReference>
<dbReference type="InterPro" id="IPR011990">
    <property type="entry name" value="TPR-like_helical_dom_sf"/>
</dbReference>
<accession>A0A098C0R4</accession>
<dbReference type="SMART" id="SM00028">
    <property type="entry name" value="TPR"/>
    <property type="match status" value="2"/>
</dbReference>
<evidence type="ECO:0000256" key="5">
    <source>
        <dbReference type="PROSITE-ProRule" id="PRU00473"/>
    </source>
</evidence>